<dbReference type="GO" id="GO:0000786">
    <property type="term" value="C:nucleosome"/>
    <property type="evidence" value="ECO:0007669"/>
    <property type="project" value="InterPro"/>
</dbReference>
<feature type="region of interest" description="Disordered" evidence="8">
    <location>
        <begin position="1"/>
        <end position="45"/>
    </location>
</feature>
<evidence type="ECO:0000256" key="2">
    <source>
        <dbReference type="ARBA" id="ARBA00004123"/>
    </source>
</evidence>
<feature type="compositionally biased region" description="Basic residues" evidence="8">
    <location>
        <begin position="23"/>
        <end position="39"/>
    </location>
</feature>
<dbReference type="GO" id="GO:0003690">
    <property type="term" value="F:double-stranded DNA binding"/>
    <property type="evidence" value="ECO:0007669"/>
    <property type="project" value="TreeGrafter"/>
</dbReference>
<feature type="region of interest" description="Disordered" evidence="8">
    <location>
        <begin position="92"/>
        <end position="247"/>
    </location>
</feature>
<dbReference type="InterPro" id="IPR036390">
    <property type="entry name" value="WH_DNA-bd_sf"/>
</dbReference>
<comment type="similarity">
    <text evidence="7">Belongs to the histone H1/H5 family.</text>
</comment>
<feature type="compositionally biased region" description="Low complexity" evidence="8">
    <location>
        <begin position="175"/>
        <end position="201"/>
    </location>
</feature>
<dbReference type="InterPro" id="IPR005819">
    <property type="entry name" value="H1/H5"/>
</dbReference>
<dbReference type="PROSITE" id="PS51504">
    <property type="entry name" value="H15"/>
    <property type="match status" value="1"/>
</dbReference>
<gene>
    <name evidence="10" type="ORF">HZH68_007247</name>
</gene>
<comment type="function">
    <text evidence="1">Histones H1 are necessary for the condensation of nucleosome chains into higher-order structures.</text>
</comment>
<dbReference type="GO" id="GO:0045910">
    <property type="term" value="P:negative regulation of DNA recombination"/>
    <property type="evidence" value="ECO:0007669"/>
    <property type="project" value="TreeGrafter"/>
</dbReference>
<dbReference type="Proteomes" id="UP000617340">
    <property type="component" value="Unassembled WGS sequence"/>
</dbReference>
<reference evidence="10" key="1">
    <citation type="journal article" date="2020" name="G3 (Bethesda)">
        <title>High-Quality Assemblies for Three Invasive Social Wasps from the &lt;i&gt;Vespula&lt;/i&gt; Genus.</title>
        <authorList>
            <person name="Harrop T.W.R."/>
            <person name="Guhlin J."/>
            <person name="McLaughlin G.M."/>
            <person name="Permina E."/>
            <person name="Stockwell P."/>
            <person name="Gilligan J."/>
            <person name="Le Lec M.F."/>
            <person name="Gruber M.A.M."/>
            <person name="Quinn O."/>
            <person name="Lovegrove M."/>
            <person name="Duncan E.J."/>
            <person name="Remnant E.J."/>
            <person name="Van Eeckhoven J."/>
            <person name="Graham B."/>
            <person name="Knapp R.A."/>
            <person name="Langford K.W."/>
            <person name="Kronenberg Z."/>
            <person name="Press M.O."/>
            <person name="Eacker S.M."/>
            <person name="Wilson-Rankin E.E."/>
            <person name="Purcell J."/>
            <person name="Lester P.J."/>
            <person name="Dearden P.K."/>
        </authorList>
    </citation>
    <scope>NUCLEOTIDE SEQUENCE</scope>
    <source>
        <strain evidence="10">Linc-1</strain>
    </source>
</reference>
<dbReference type="Gene3D" id="1.10.10.10">
    <property type="entry name" value="Winged helix-like DNA-binding domain superfamily/Winged helix DNA-binding domain"/>
    <property type="match status" value="1"/>
</dbReference>
<feature type="compositionally biased region" description="Basic and acidic residues" evidence="8">
    <location>
        <begin position="127"/>
        <end position="142"/>
    </location>
</feature>
<keyword evidence="5 7" id="KW-0238">DNA-binding</keyword>
<evidence type="ECO:0000259" key="9">
    <source>
        <dbReference type="PROSITE" id="PS51504"/>
    </source>
</evidence>
<evidence type="ECO:0000256" key="6">
    <source>
        <dbReference type="ARBA" id="ARBA00023242"/>
    </source>
</evidence>
<evidence type="ECO:0000256" key="8">
    <source>
        <dbReference type="SAM" id="MobiDB-lite"/>
    </source>
</evidence>
<dbReference type="PANTHER" id="PTHR11467">
    <property type="entry name" value="HISTONE H1"/>
    <property type="match status" value="1"/>
</dbReference>
<dbReference type="PRINTS" id="PR00624">
    <property type="entry name" value="HISTONEH5"/>
</dbReference>
<comment type="subcellular location">
    <subcellularLocation>
        <location evidence="3">Chromosome</location>
    </subcellularLocation>
    <subcellularLocation>
        <location evidence="2 7">Nucleus</location>
    </subcellularLocation>
</comment>
<evidence type="ECO:0000256" key="3">
    <source>
        <dbReference type="ARBA" id="ARBA00004286"/>
    </source>
</evidence>
<keyword evidence="4 7" id="KW-0158">Chromosome</keyword>
<dbReference type="InterPro" id="IPR005818">
    <property type="entry name" value="Histone_H1/H5_H15"/>
</dbReference>
<dbReference type="PANTHER" id="PTHR11467:SF20">
    <property type="entry name" value="H15 DOMAIN-CONTAINING PROTEIN-RELATED"/>
    <property type="match status" value="1"/>
</dbReference>
<evidence type="ECO:0000256" key="4">
    <source>
        <dbReference type="ARBA" id="ARBA00022454"/>
    </source>
</evidence>
<dbReference type="SMART" id="SM00526">
    <property type="entry name" value="H15"/>
    <property type="match status" value="1"/>
</dbReference>
<dbReference type="GO" id="GO:0030261">
    <property type="term" value="P:chromosome condensation"/>
    <property type="evidence" value="ECO:0007669"/>
    <property type="project" value="TreeGrafter"/>
</dbReference>
<evidence type="ECO:0000256" key="7">
    <source>
        <dbReference type="RuleBase" id="RU003894"/>
    </source>
</evidence>
<proteinExistence type="inferred from homology"/>
<dbReference type="GO" id="GO:0030527">
    <property type="term" value="F:structural constituent of chromatin"/>
    <property type="evidence" value="ECO:0007669"/>
    <property type="project" value="InterPro"/>
</dbReference>
<dbReference type="CDD" id="cd00073">
    <property type="entry name" value="H15"/>
    <property type="match status" value="1"/>
</dbReference>
<feature type="compositionally biased region" description="Low complexity" evidence="8">
    <location>
        <begin position="143"/>
        <end position="152"/>
    </location>
</feature>
<name>A0A834K8P4_VESGE</name>
<feature type="compositionally biased region" description="Basic and acidic residues" evidence="8">
    <location>
        <begin position="159"/>
        <end position="172"/>
    </location>
</feature>
<dbReference type="SUPFAM" id="SSF46785">
    <property type="entry name" value="Winged helix' DNA-binding domain"/>
    <property type="match status" value="1"/>
</dbReference>
<dbReference type="FunFam" id="1.10.10.10:FF:000140">
    <property type="entry name" value="Histone H1.0"/>
    <property type="match status" value="1"/>
</dbReference>
<evidence type="ECO:0000313" key="10">
    <source>
        <dbReference type="EMBL" id="KAF7401427.1"/>
    </source>
</evidence>
<evidence type="ECO:0000313" key="11">
    <source>
        <dbReference type="Proteomes" id="UP000617340"/>
    </source>
</evidence>
<accession>A0A834K8P4</accession>
<dbReference type="InterPro" id="IPR036388">
    <property type="entry name" value="WH-like_DNA-bd_sf"/>
</dbReference>
<comment type="caution">
    <text evidence="10">The sequence shown here is derived from an EMBL/GenBank/DDBJ whole genome shotgun (WGS) entry which is preliminary data.</text>
</comment>
<dbReference type="EMBL" id="JACSDZ010000006">
    <property type="protein sequence ID" value="KAF7401427.1"/>
    <property type="molecule type" value="Genomic_DNA"/>
</dbReference>
<feature type="compositionally biased region" description="Low complexity" evidence="8">
    <location>
        <begin position="1"/>
        <end position="22"/>
    </location>
</feature>
<evidence type="ECO:0000256" key="1">
    <source>
        <dbReference type="ARBA" id="ARBA00002809"/>
    </source>
</evidence>
<organism evidence="10 11">
    <name type="scientific">Vespula germanica</name>
    <name type="common">German yellow jacket</name>
    <name type="synonym">Paravespula germanica</name>
    <dbReference type="NCBI Taxonomy" id="30212"/>
    <lineage>
        <taxon>Eukaryota</taxon>
        <taxon>Metazoa</taxon>
        <taxon>Ecdysozoa</taxon>
        <taxon>Arthropoda</taxon>
        <taxon>Hexapoda</taxon>
        <taxon>Insecta</taxon>
        <taxon>Pterygota</taxon>
        <taxon>Neoptera</taxon>
        <taxon>Endopterygota</taxon>
        <taxon>Hymenoptera</taxon>
        <taxon>Apocrita</taxon>
        <taxon>Aculeata</taxon>
        <taxon>Vespoidea</taxon>
        <taxon>Vespidae</taxon>
        <taxon>Vespinae</taxon>
        <taxon>Vespula</taxon>
    </lineage>
</organism>
<dbReference type="GO" id="GO:0005634">
    <property type="term" value="C:nucleus"/>
    <property type="evidence" value="ECO:0007669"/>
    <property type="project" value="UniProtKB-SubCell"/>
</dbReference>
<feature type="compositionally biased region" description="Basic residues" evidence="8">
    <location>
        <begin position="231"/>
        <end position="247"/>
    </location>
</feature>
<dbReference type="GO" id="GO:0031492">
    <property type="term" value="F:nucleosomal DNA binding"/>
    <property type="evidence" value="ECO:0007669"/>
    <property type="project" value="TreeGrafter"/>
</dbReference>
<dbReference type="GO" id="GO:0006334">
    <property type="term" value="P:nucleosome assembly"/>
    <property type="evidence" value="ECO:0007669"/>
    <property type="project" value="InterPro"/>
</dbReference>
<keyword evidence="6 7" id="KW-0539">Nucleus</keyword>
<dbReference type="Pfam" id="PF00538">
    <property type="entry name" value="Linker_histone"/>
    <property type="match status" value="1"/>
</dbReference>
<dbReference type="AlphaFoldDB" id="A0A834K8P4"/>
<sequence length="247" mass="26020">MEDTTNNSGNTTVENNTENVKPTPKKATKAKTKTQRPKSTHPPTSEMVTAAIKELKDRKGSSLQAIKKYIVATYKVDGEKVTPFIKRYLKTAVSSGSVVQTKGKGASGSFKLSTVKGGTTKSKPQRSPKEKKATDKSVEKKNAVANKPASNSKKAKAPKKTETAKKPADQKKPKATSSPKTAAKAGVKTAAAAATAAAVATAEKKTTKKATQAKTISKTRKTAKAPAAKTRTPKPKKATTNKATAKK</sequence>
<evidence type="ECO:0000256" key="5">
    <source>
        <dbReference type="ARBA" id="ARBA00023125"/>
    </source>
</evidence>
<feature type="compositionally biased region" description="Polar residues" evidence="8">
    <location>
        <begin position="110"/>
        <end position="122"/>
    </location>
</feature>
<protein>
    <recommendedName>
        <fullName evidence="9">H15 domain-containing protein</fullName>
    </recommendedName>
</protein>
<keyword evidence="11" id="KW-1185">Reference proteome</keyword>
<feature type="domain" description="H15" evidence="9">
    <location>
        <begin position="40"/>
        <end position="114"/>
    </location>
</feature>